<dbReference type="EMBL" id="JAURVH010001531">
    <property type="protein sequence ID" value="KAK5903876.1"/>
    <property type="molecule type" value="Genomic_DNA"/>
</dbReference>
<accession>A0AAN8H634</accession>
<reference evidence="2 3" key="1">
    <citation type="journal article" date="2023" name="Mol. Biol. Evol.">
        <title>Genomics of Secondarily Temperate Adaptation in the Only Non-Antarctic Icefish.</title>
        <authorList>
            <person name="Rivera-Colon A.G."/>
            <person name="Rayamajhi N."/>
            <person name="Minhas B.F."/>
            <person name="Madrigal G."/>
            <person name="Bilyk K.T."/>
            <person name="Yoon V."/>
            <person name="Hune M."/>
            <person name="Gregory S."/>
            <person name="Cheng C.H.C."/>
            <person name="Catchen J.M."/>
        </authorList>
    </citation>
    <scope>NUCLEOTIDE SEQUENCE [LARGE SCALE GENOMIC DNA]</scope>
    <source>
        <tissue evidence="2">White muscle</tissue>
    </source>
</reference>
<feature type="region of interest" description="Disordered" evidence="1">
    <location>
        <begin position="72"/>
        <end position="95"/>
    </location>
</feature>
<evidence type="ECO:0000313" key="2">
    <source>
        <dbReference type="EMBL" id="KAK5903876.1"/>
    </source>
</evidence>
<dbReference type="AlphaFoldDB" id="A0AAN8H634"/>
<dbReference type="Proteomes" id="UP001331515">
    <property type="component" value="Unassembled WGS sequence"/>
</dbReference>
<name>A0AAN8H634_CHAGU</name>
<evidence type="ECO:0000313" key="3">
    <source>
        <dbReference type="Proteomes" id="UP001331515"/>
    </source>
</evidence>
<keyword evidence="3" id="KW-1185">Reference proteome</keyword>
<protein>
    <submittedName>
        <fullName evidence="2">Uncharacterized protein</fullName>
    </submittedName>
</protein>
<organism evidence="2 3">
    <name type="scientific">Champsocephalus gunnari</name>
    <name type="common">Mackerel icefish</name>
    <dbReference type="NCBI Taxonomy" id="52237"/>
    <lineage>
        <taxon>Eukaryota</taxon>
        <taxon>Metazoa</taxon>
        <taxon>Chordata</taxon>
        <taxon>Craniata</taxon>
        <taxon>Vertebrata</taxon>
        <taxon>Euteleostomi</taxon>
        <taxon>Actinopterygii</taxon>
        <taxon>Neopterygii</taxon>
        <taxon>Teleostei</taxon>
        <taxon>Neoteleostei</taxon>
        <taxon>Acanthomorphata</taxon>
        <taxon>Eupercaria</taxon>
        <taxon>Perciformes</taxon>
        <taxon>Notothenioidei</taxon>
        <taxon>Channichthyidae</taxon>
        <taxon>Champsocephalus</taxon>
    </lineage>
</organism>
<sequence length="142" mass="15965">MQATQQRGCYNSHLSASIGGYSSIEASFADSVTCNSTSLHLCSINYQQTHLVQPAPSLSTTEDPAVLQLQHPDTGLEWPNEGDPAGHLLTPSNTDEPEVIQRRLFTIQWQQSKEVDRYPESNIHWQQREQSPLLVESLREYA</sequence>
<comment type="caution">
    <text evidence="2">The sequence shown here is derived from an EMBL/GenBank/DDBJ whole genome shotgun (WGS) entry which is preliminary data.</text>
</comment>
<proteinExistence type="predicted"/>
<gene>
    <name evidence="2" type="ORF">CgunFtcFv8_007621</name>
</gene>
<evidence type="ECO:0000256" key="1">
    <source>
        <dbReference type="SAM" id="MobiDB-lite"/>
    </source>
</evidence>